<feature type="region of interest" description="Disordered" evidence="1">
    <location>
        <begin position="27"/>
        <end position="77"/>
    </location>
</feature>
<protein>
    <submittedName>
        <fullName evidence="2">Uncharacterized protein</fullName>
    </submittedName>
</protein>
<gene>
    <name evidence="2" type="ORF">EJB05_56588</name>
</gene>
<comment type="caution">
    <text evidence="2">The sequence shown here is derived from an EMBL/GenBank/DDBJ whole genome shotgun (WGS) entry which is preliminary data.</text>
</comment>
<dbReference type="EMBL" id="RWGY01000894">
    <property type="protein sequence ID" value="TVT98126.1"/>
    <property type="molecule type" value="Genomic_DNA"/>
</dbReference>
<evidence type="ECO:0000313" key="3">
    <source>
        <dbReference type="Proteomes" id="UP000324897"/>
    </source>
</evidence>
<dbReference type="AlphaFoldDB" id="A0A5J9SH25"/>
<dbReference type="Proteomes" id="UP000324897">
    <property type="component" value="Unassembled WGS sequence"/>
</dbReference>
<feature type="compositionally biased region" description="Basic and acidic residues" evidence="1">
    <location>
        <begin position="51"/>
        <end position="70"/>
    </location>
</feature>
<keyword evidence="3" id="KW-1185">Reference proteome</keyword>
<dbReference type="Gramene" id="TVT98126">
    <property type="protein sequence ID" value="TVT98126"/>
    <property type="gene ID" value="EJB05_56588"/>
</dbReference>
<evidence type="ECO:0000256" key="1">
    <source>
        <dbReference type="SAM" id="MobiDB-lite"/>
    </source>
</evidence>
<evidence type="ECO:0000313" key="2">
    <source>
        <dbReference type="EMBL" id="TVT98126.1"/>
    </source>
</evidence>
<name>A0A5J9SH25_9POAL</name>
<accession>A0A5J9SH25</accession>
<sequence length="120" mass="13652">MERIHRRDGHPRTILWLCLPQELAKPAASGEPSWSRAAVKETRNTTPSPTRMDKPCAREFSRSPLHKEQGRGGSRLINRQLATHDKAARSGGFVIPRDDLLCHQDQAAVVFFFRGMIYCR</sequence>
<reference evidence="2 3" key="1">
    <citation type="journal article" date="2019" name="Sci. Rep.">
        <title>A high-quality genome of Eragrostis curvula grass provides insights into Poaceae evolution and supports new strategies to enhance forage quality.</title>
        <authorList>
            <person name="Carballo J."/>
            <person name="Santos B.A.C.M."/>
            <person name="Zappacosta D."/>
            <person name="Garbus I."/>
            <person name="Selva J.P."/>
            <person name="Gallo C.A."/>
            <person name="Diaz A."/>
            <person name="Albertini E."/>
            <person name="Caccamo M."/>
            <person name="Echenique V."/>
        </authorList>
    </citation>
    <scope>NUCLEOTIDE SEQUENCE [LARGE SCALE GENOMIC DNA]</scope>
    <source>
        <strain evidence="3">cv. Victoria</strain>
        <tissue evidence="2">Leaf</tissue>
    </source>
</reference>
<proteinExistence type="predicted"/>
<organism evidence="2 3">
    <name type="scientific">Eragrostis curvula</name>
    <name type="common">weeping love grass</name>
    <dbReference type="NCBI Taxonomy" id="38414"/>
    <lineage>
        <taxon>Eukaryota</taxon>
        <taxon>Viridiplantae</taxon>
        <taxon>Streptophyta</taxon>
        <taxon>Embryophyta</taxon>
        <taxon>Tracheophyta</taxon>
        <taxon>Spermatophyta</taxon>
        <taxon>Magnoliopsida</taxon>
        <taxon>Liliopsida</taxon>
        <taxon>Poales</taxon>
        <taxon>Poaceae</taxon>
        <taxon>PACMAD clade</taxon>
        <taxon>Chloridoideae</taxon>
        <taxon>Eragrostideae</taxon>
        <taxon>Eragrostidinae</taxon>
        <taxon>Eragrostis</taxon>
    </lineage>
</organism>